<reference evidence="1" key="1">
    <citation type="submission" date="2020-05" db="EMBL/GenBank/DDBJ databases">
        <title>Phylogenomic resolution of chytrid fungi.</title>
        <authorList>
            <person name="Stajich J.E."/>
            <person name="Amses K."/>
            <person name="Simmons R."/>
            <person name="Seto K."/>
            <person name="Myers J."/>
            <person name="Bonds A."/>
            <person name="Quandt C.A."/>
            <person name="Barry K."/>
            <person name="Liu P."/>
            <person name="Grigoriev I."/>
            <person name="Longcore J.E."/>
            <person name="James T.Y."/>
        </authorList>
    </citation>
    <scope>NUCLEOTIDE SEQUENCE</scope>
    <source>
        <strain evidence="1">JEL0513</strain>
    </source>
</reference>
<feature type="non-terminal residue" evidence="1">
    <location>
        <position position="123"/>
    </location>
</feature>
<evidence type="ECO:0000313" key="1">
    <source>
        <dbReference type="EMBL" id="KAJ3120290.1"/>
    </source>
</evidence>
<evidence type="ECO:0000313" key="2">
    <source>
        <dbReference type="Proteomes" id="UP001211907"/>
    </source>
</evidence>
<gene>
    <name evidence="1" type="ORF">HK100_012851</name>
</gene>
<sequence length="123" mass="13111">MPTPGGAIRGYGFSFERGHPTPANLAAGWGIFISRLCEWLGTGAPHDIQFTAVKSFAFVILQIGLNDYDYDFGNARLDLQASLIMDKLNIYATINNGSSQSGNGAGSDKASSCFKWNSGLPCA</sequence>
<name>A0AAD5T0V9_9FUNG</name>
<keyword evidence="2" id="KW-1185">Reference proteome</keyword>
<organism evidence="1 2">
    <name type="scientific">Physocladia obscura</name>
    <dbReference type="NCBI Taxonomy" id="109957"/>
    <lineage>
        <taxon>Eukaryota</taxon>
        <taxon>Fungi</taxon>
        <taxon>Fungi incertae sedis</taxon>
        <taxon>Chytridiomycota</taxon>
        <taxon>Chytridiomycota incertae sedis</taxon>
        <taxon>Chytridiomycetes</taxon>
        <taxon>Chytridiales</taxon>
        <taxon>Chytriomycetaceae</taxon>
        <taxon>Physocladia</taxon>
    </lineage>
</organism>
<dbReference type="AlphaFoldDB" id="A0AAD5T0V9"/>
<dbReference type="Proteomes" id="UP001211907">
    <property type="component" value="Unassembled WGS sequence"/>
</dbReference>
<protein>
    <submittedName>
        <fullName evidence="1">Uncharacterized protein</fullName>
    </submittedName>
</protein>
<dbReference type="EMBL" id="JADGJH010000977">
    <property type="protein sequence ID" value="KAJ3120290.1"/>
    <property type="molecule type" value="Genomic_DNA"/>
</dbReference>
<comment type="caution">
    <text evidence="1">The sequence shown here is derived from an EMBL/GenBank/DDBJ whole genome shotgun (WGS) entry which is preliminary data.</text>
</comment>
<proteinExistence type="predicted"/>
<accession>A0AAD5T0V9</accession>